<dbReference type="EMBL" id="BKCJ011201941">
    <property type="protein sequence ID" value="GFD02999.1"/>
    <property type="molecule type" value="Genomic_DNA"/>
</dbReference>
<sequence length="64" mass="7396">MTKVNHFIAMDSEAQESSTKRTAKHLEYDISKKQKVDENVELAIDDFKELRKCIEIVPDDGDEL</sequence>
<feature type="region of interest" description="Disordered" evidence="1">
    <location>
        <begin position="1"/>
        <end position="23"/>
    </location>
</feature>
<name>A0A699T0U0_TANCI</name>
<organism evidence="2">
    <name type="scientific">Tanacetum cinerariifolium</name>
    <name type="common">Dalmatian daisy</name>
    <name type="synonym">Chrysanthemum cinerariifolium</name>
    <dbReference type="NCBI Taxonomy" id="118510"/>
    <lineage>
        <taxon>Eukaryota</taxon>
        <taxon>Viridiplantae</taxon>
        <taxon>Streptophyta</taxon>
        <taxon>Embryophyta</taxon>
        <taxon>Tracheophyta</taxon>
        <taxon>Spermatophyta</taxon>
        <taxon>Magnoliopsida</taxon>
        <taxon>eudicotyledons</taxon>
        <taxon>Gunneridae</taxon>
        <taxon>Pentapetalae</taxon>
        <taxon>asterids</taxon>
        <taxon>campanulids</taxon>
        <taxon>Asterales</taxon>
        <taxon>Asteraceae</taxon>
        <taxon>Asteroideae</taxon>
        <taxon>Anthemideae</taxon>
        <taxon>Anthemidinae</taxon>
        <taxon>Tanacetum</taxon>
    </lineage>
</organism>
<protein>
    <submittedName>
        <fullName evidence="2">Uncharacterized protein</fullName>
    </submittedName>
</protein>
<proteinExistence type="predicted"/>
<accession>A0A699T0U0</accession>
<evidence type="ECO:0000313" key="2">
    <source>
        <dbReference type="EMBL" id="GFD02999.1"/>
    </source>
</evidence>
<comment type="caution">
    <text evidence="2">The sequence shown here is derived from an EMBL/GenBank/DDBJ whole genome shotgun (WGS) entry which is preliminary data.</text>
</comment>
<gene>
    <name evidence="2" type="ORF">Tci_874968</name>
</gene>
<evidence type="ECO:0000256" key="1">
    <source>
        <dbReference type="SAM" id="MobiDB-lite"/>
    </source>
</evidence>
<feature type="non-terminal residue" evidence="2">
    <location>
        <position position="64"/>
    </location>
</feature>
<reference evidence="2" key="1">
    <citation type="journal article" date="2019" name="Sci. Rep.">
        <title>Draft genome of Tanacetum cinerariifolium, the natural source of mosquito coil.</title>
        <authorList>
            <person name="Yamashiro T."/>
            <person name="Shiraishi A."/>
            <person name="Satake H."/>
            <person name="Nakayama K."/>
        </authorList>
    </citation>
    <scope>NUCLEOTIDE SEQUENCE</scope>
</reference>
<dbReference type="AlphaFoldDB" id="A0A699T0U0"/>